<dbReference type="PANTHER" id="PTHR10492">
    <property type="match status" value="1"/>
</dbReference>
<dbReference type="Proteomes" id="UP000230423">
    <property type="component" value="Unassembled WGS sequence"/>
</dbReference>
<dbReference type="CDD" id="cd18809">
    <property type="entry name" value="SF1_C_RecD"/>
    <property type="match status" value="1"/>
</dbReference>
<evidence type="ECO:0000259" key="1">
    <source>
        <dbReference type="Pfam" id="PF21530"/>
    </source>
</evidence>
<reference evidence="2 3" key="1">
    <citation type="submission" date="2015-09" db="EMBL/GenBank/DDBJ databases">
        <title>Draft genome of the parasitic nematode Teladorsagia circumcincta isolate WARC Sus (inbred).</title>
        <authorList>
            <person name="Mitreva M."/>
        </authorList>
    </citation>
    <scope>NUCLEOTIDE SEQUENCE [LARGE SCALE GENOMIC DNA]</scope>
    <source>
        <strain evidence="2 3">S</strain>
    </source>
</reference>
<dbReference type="FunFam" id="3.40.50.300:FF:002884">
    <property type="entry name" value="ATP-dependent DNA helicase"/>
    <property type="match status" value="1"/>
</dbReference>
<organism evidence="2 3">
    <name type="scientific">Teladorsagia circumcincta</name>
    <name type="common">Brown stomach worm</name>
    <name type="synonym">Ostertagia circumcincta</name>
    <dbReference type="NCBI Taxonomy" id="45464"/>
    <lineage>
        <taxon>Eukaryota</taxon>
        <taxon>Metazoa</taxon>
        <taxon>Ecdysozoa</taxon>
        <taxon>Nematoda</taxon>
        <taxon>Chromadorea</taxon>
        <taxon>Rhabditida</taxon>
        <taxon>Rhabditina</taxon>
        <taxon>Rhabditomorpha</taxon>
        <taxon>Strongyloidea</taxon>
        <taxon>Trichostrongylidae</taxon>
        <taxon>Teladorsagia</taxon>
    </lineage>
</organism>
<dbReference type="PANTHER" id="PTHR10492:SF57">
    <property type="entry name" value="ATP-DEPENDENT DNA HELICASE"/>
    <property type="match status" value="1"/>
</dbReference>
<evidence type="ECO:0000313" key="3">
    <source>
        <dbReference type="Proteomes" id="UP000230423"/>
    </source>
</evidence>
<gene>
    <name evidence="2" type="ORF">TELCIR_10492</name>
</gene>
<name>A0A2G9UC39_TELCI</name>
<dbReference type="InterPro" id="IPR027417">
    <property type="entry name" value="P-loop_NTPase"/>
</dbReference>
<dbReference type="InterPro" id="IPR049163">
    <property type="entry name" value="Pif1-like_2B_dom"/>
</dbReference>
<dbReference type="EMBL" id="KZ347427">
    <property type="protein sequence ID" value="PIO67753.1"/>
    <property type="molecule type" value="Genomic_DNA"/>
</dbReference>
<keyword evidence="3" id="KW-1185">Reference proteome</keyword>
<dbReference type="SUPFAM" id="SSF52540">
    <property type="entry name" value="P-loop containing nucleoside triphosphate hydrolases"/>
    <property type="match status" value="1"/>
</dbReference>
<protein>
    <recommendedName>
        <fullName evidence="1">DNA helicase Pif1-like 2B domain-containing protein</fullName>
    </recommendedName>
</protein>
<accession>A0A2G9UC39</accession>
<dbReference type="Gene3D" id="3.40.50.300">
    <property type="entry name" value="P-loop containing nucleotide triphosphate hydrolases"/>
    <property type="match status" value="1"/>
</dbReference>
<dbReference type="Pfam" id="PF21530">
    <property type="entry name" value="Pif1_2B_dom"/>
    <property type="match status" value="1"/>
</dbReference>
<proteinExistence type="predicted"/>
<dbReference type="AlphaFoldDB" id="A0A2G9UC39"/>
<sequence>MRATTDSIEWARMLVQIGEGNYPEDENGLIELPPMLYTAGDLINDVFGETITVDDIADLAEKAILAPKNMHVAHMNDLALERMPDQLELKLYNSIDEVENADPEDALNYQVEHLNRLQLSGMPPHELKLKKGCIVMLLRNLDVSKGLCNGTRLIVDQCGQYVLGCRFATGSRKGQFVLIPRIDLYTDKGLPFRLRRRQFPIRLAFATTINKAQGQTLSKVGIYLPDDVFSHGQLYVALSRARNAESVKVLSSKTKIKNIVYKNVL</sequence>
<feature type="domain" description="DNA helicase Pif1-like 2B" evidence="1">
    <location>
        <begin position="112"/>
        <end position="157"/>
    </location>
</feature>
<evidence type="ECO:0000313" key="2">
    <source>
        <dbReference type="EMBL" id="PIO67753.1"/>
    </source>
</evidence>
<dbReference type="OrthoDB" id="9997116at2759"/>